<name>A0A540KZS8_MALBA</name>
<feature type="region of interest" description="Disordered" evidence="1">
    <location>
        <begin position="31"/>
        <end position="62"/>
    </location>
</feature>
<dbReference type="Proteomes" id="UP000315295">
    <property type="component" value="Unassembled WGS sequence"/>
</dbReference>
<feature type="compositionally biased region" description="Polar residues" evidence="1">
    <location>
        <begin position="49"/>
        <end position="62"/>
    </location>
</feature>
<sequence>MHTQNNMMAAPPSSSYRHIFLPEPKFVEQSLDPHSNRRKTGNRELRRVLTSSNMENELGSSTQIPARKPWHSWPLSGPVIGFRFEAYDLSVKTLLYRHLQALSVYDPFLVLIQFYIISF</sequence>
<comment type="caution">
    <text evidence="2">The sequence shown here is derived from an EMBL/GenBank/DDBJ whole genome shotgun (WGS) entry which is preliminary data.</text>
</comment>
<reference evidence="2 3" key="1">
    <citation type="journal article" date="2019" name="G3 (Bethesda)">
        <title>Sequencing of a Wild Apple (Malus baccata) Genome Unravels the Differences Between Cultivated and Wild Apple Species Regarding Disease Resistance and Cold Tolerance.</title>
        <authorList>
            <person name="Chen X."/>
        </authorList>
    </citation>
    <scope>NUCLEOTIDE SEQUENCE [LARGE SCALE GENOMIC DNA]</scope>
    <source>
        <strain evidence="3">cv. Shandingzi</strain>
        <tissue evidence="2">Leaves</tissue>
    </source>
</reference>
<dbReference type="AlphaFoldDB" id="A0A540KZS8"/>
<keyword evidence="3" id="KW-1185">Reference proteome</keyword>
<accession>A0A540KZS8</accession>
<protein>
    <submittedName>
        <fullName evidence="2">Uncharacterized protein</fullName>
    </submittedName>
</protein>
<evidence type="ECO:0000313" key="2">
    <source>
        <dbReference type="EMBL" id="TQD79737.1"/>
    </source>
</evidence>
<evidence type="ECO:0000313" key="3">
    <source>
        <dbReference type="Proteomes" id="UP000315295"/>
    </source>
</evidence>
<organism evidence="2 3">
    <name type="scientific">Malus baccata</name>
    <name type="common">Siberian crab apple</name>
    <name type="synonym">Pyrus baccata</name>
    <dbReference type="NCBI Taxonomy" id="106549"/>
    <lineage>
        <taxon>Eukaryota</taxon>
        <taxon>Viridiplantae</taxon>
        <taxon>Streptophyta</taxon>
        <taxon>Embryophyta</taxon>
        <taxon>Tracheophyta</taxon>
        <taxon>Spermatophyta</taxon>
        <taxon>Magnoliopsida</taxon>
        <taxon>eudicotyledons</taxon>
        <taxon>Gunneridae</taxon>
        <taxon>Pentapetalae</taxon>
        <taxon>rosids</taxon>
        <taxon>fabids</taxon>
        <taxon>Rosales</taxon>
        <taxon>Rosaceae</taxon>
        <taxon>Amygdaloideae</taxon>
        <taxon>Maleae</taxon>
        <taxon>Malus</taxon>
    </lineage>
</organism>
<dbReference type="EMBL" id="VIEB01000842">
    <property type="protein sequence ID" value="TQD79737.1"/>
    <property type="molecule type" value="Genomic_DNA"/>
</dbReference>
<gene>
    <name evidence="2" type="ORF">C1H46_034710</name>
</gene>
<proteinExistence type="predicted"/>
<evidence type="ECO:0000256" key="1">
    <source>
        <dbReference type="SAM" id="MobiDB-lite"/>
    </source>
</evidence>